<reference evidence="3" key="1">
    <citation type="submission" date="2015-03" db="EMBL/GenBank/DDBJ databases">
        <title>Draft genome sequence of a novel methanotroph (Sn10-6) isolated from flooded ricefield rhizosphere in India.</title>
        <authorList>
            <person name="Pandit P.S."/>
            <person name="Pore S.D."/>
            <person name="Arora P."/>
            <person name="Kapse N.G."/>
            <person name="Dhakephalkar P.K."/>
            <person name="Rahalkar M.C."/>
        </authorList>
    </citation>
    <scope>NUCLEOTIDE SEQUENCE [LARGE SCALE GENOMIC DNA]</scope>
    <source>
        <strain evidence="3">Sn10-6</strain>
    </source>
</reference>
<feature type="transmembrane region" description="Helical" evidence="1">
    <location>
        <begin position="29"/>
        <end position="55"/>
    </location>
</feature>
<keyword evidence="1" id="KW-0472">Membrane</keyword>
<evidence type="ECO:0000313" key="3">
    <source>
        <dbReference type="Proteomes" id="UP000033684"/>
    </source>
</evidence>
<evidence type="ECO:0000313" key="2">
    <source>
        <dbReference type="EMBL" id="KJV06359.1"/>
    </source>
</evidence>
<dbReference type="Proteomes" id="UP000033684">
    <property type="component" value="Unassembled WGS sequence"/>
</dbReference>
<gene>
    <name evidence="2" type="ORF">VZ94_11755</name>
</gene>
<dbReference type="EMBL" id="LAJX01000116">
    <property type="protein sequence ID" value="KJV06359.1"/>
    <property type="molecule type" value="Genomic_DNA"/>
</dbReference>
<accession>A0A0F3ILA9</accession>
<keyword evidence="1" id="KW-0812">Transmembrane</keyword>
<evidence type="ECO:0000256" key="1">
    <source>
        <dbReference type="SAM" id="Phobius"/>
    </source>
</evidence>
<keyword evidence="3" id="KW-1185">Reference proteome</keyword>
<sequence length="75" mass="8176">MNIFGLTAFLGIIGGALVAFNFVIHFGFWLAALAAIAGAICGHFIGPIFGLLFLLPFEVGARLWSYFNVASRIRW</sequence>
<dbReference type="AlphaFoldDB" id="A0A0F3ILA9"/>
<proteinExistence type="predicted"/>
<comment type="caution">
    <text evidence="2">The sequence shown here is derived from an EMBL/GenBank/DDBJ whole genome shotgun (WGS) entry which is preliminary data.</text>
</comment>
<reference evidence="2 3" key="2">
    <citation type="journal article" date="2016" name="Microb. Ecol.">
        <title>Genome Characteristics of a Novel Type I Methanotroph (Sn10-6) Isolated from a Flooded Indian Rice Field.</title>
        <authorList>
            <person name="Rahalkar M.C."/>
            <person name="Pandit P.S."/>
            <person name="Dhakephalkar P.K."/>
            <person name="Pore S."/>
            <person name="Arora P."/>
            <person name="Kapse N."/>
        </authorList>
    </citation>
    <scope>NUCLEOTIDE SEQUENCE [LARGE SCALE GENOMIC DNA]</scope>
    <source>
        <strain evidence="2 3">Sn10-6</strain>
    </source>
</reference>
<name>A0A0F3ILA9_9GAMM</name>
<keyword evidence="1" id="KW-1133">Transmembrane helix</keyword>
<organism evidence="2 3">
    <name type="scientific">Methylocucumis oryzae</name>
    <dbReference type="NCBI Taxonomy" id="1632867"/>
    <lineage>
        <taxon>Bacteria</taxon>
        <taxon>Pseudomonadati</taxon>
        <taxon>Pseudomonadota</taxon>
        <taxon>Gammaproteobacteria</taxon>
        <taxon>Methylococcales</taxon>
        <taxon>Methylococcaceae</taxon>
        <taxon>Methylocucumis</taxon>
    </lineage>
</organism>
<protein>
    <submittedName>
        <fullName evidence="2">Uncharacterized protein</fullName>
    </submittedName>
</protein>